<dbReference type="Pfam" id="PF07690">
    <property type="entry name" value="MFS_1"/>
    <property type="match status" value="1"/>
</dbReference>
<evidence type="ECO:0000256" key="4">
    <source>
        <dbReference type="ARBA" id="ARBA00022692"/>
    </source>
</evidence>
<evidence type="ECO:0000313" key="10">
    <source>
        <dbReference type="Proteomes" id="UP000598146"/>
    </source>
</evidence>
<feature type="transmembrane region" description="Helical" evidence="7">
    <location>
        <begin position="451"/>
        <end position="472"/>
    </location>
</feature>
<name>A0A931FXR4_9ACTN</name>
<feature type="transmembrane region" description="Helical" evidence="7">
    <location>
        <begin position="383"/>
        <end position="403"/>
    </location>
</feature>
<accession>A0A931FXR4</accession>
<comment type="caution">
    <text evidence="9">The sequence shown here is derived from an EMBL/GenBank/DDBJ whole genome shotgun (WGS) entry which is preliminary data.</text>
</comment>
<dbReference type="InterPro" id="IPR036259">
    <property type="entry name" value="MFS_trans_sf"/>
</dbReference>
<feature type="transmembrane region" description="Helical" evidence="7">
    <location>
        <begin position="171"/>
        <end position="193"/>
    </location>
</feature>
<feature type="transmembrane region" description="Helical" evidence="7">
    <location>
        <begin position="138"/>
        <end position="159"/>
    </location>
</feature>
<dbReference type="Proteomes" id="UP000598146">
    <property type="component" value="Unassembled WGS sequence"/>
</dbReference>
<feature type="transmembrane region" description="Helical" evidence="7">
    <location>
        <begin position="78"/>
        <end position="100"/>
    </location>
</feature>
<comment type="subcellular location">
    <subcellularLocation>
        <location evidence="1">Cell membrane</location>
        <topology evidence="1">Multi-pass membrane protein</topology>
    </subcellularLocation>
</comment>
<dbReference type="PANTHER" id="PTHR42718">
    <property type="entry name" value="MAJOR FACILITATOR SUPERFAMILY MULTIDRUG TRANSPORTER MFSC"/>
    <property type="match status" value="1"/>
</dbReference>
<proteinExistence type="predicted"/>
<feature type="transmembrane region" description="Helical" evidence="7">
    <location>
        <begin position="112"/>
        <end position="132"/>
    </location>
</feature>
<dbReference type="GO" id="GO:0022857">
    <property type="term" value="F:transmembrane transporter activity"/>
    <property type="evidence" value="ECO:0007669"/>
    <property type="project" value="InterPro"/>
</dbReference>
<evidence type="ECO:0000313" key="9">
    <source>
        <dbReference type="EMBL" id="MBG0563833.1"/>
    </source>
</evidence>
<keyword evidence="6 7" id="KW-0472">Membrane</keyword>
<feature type="transmembrane region" description="Helical" evidence="7">
    <location>
        <begin position="339"/>
        <end position="362"/>
    </location>
</feature>
<dbReference type="InterPro" id="IPR011701">
    <property type="entry name" value="MFS"/>
</dbReference>
<feature type="transmembrane region" description="Helical" evidence="7">
    <location>
        <begin position="24"/>
        <end position="42"/>
    </location>
</feature>
<dbReference type="Gene3D" id="1.20.1720.10">
    <property type="entry name" value="Multidrug resistance protein D"/>
    <property type="match status" value="1"/>
</dbReference>
<organism evidence="9 10">
    <name type="scientific">Actinoplanes aureus</name>
    <dbReference type="NCBI Taxonomy" id="2792083"/>
    <lineage>
        <taxon>Bacteria</taxon>
        <taxon>Bacillati</taxon>
        <taxon>Actinomycetota</taxon>
        <taxon>Actinomycetes</taxon>
        <taxon>Micromonosporales</taxon>
        <taxon>Micromonosporaceae</taxon>
        <taxon>Actinoplanes</taxon>
    </lineage>
</organism>
<dbReference type="PROSITE" id="PS50850">
    <property type="entry name" value="MFS"/>
    <property type="match status" value="1"/>
</dbReference>
<dbReference type="GO" id="GO:0005886">
    <property type="term" value="C:plasma membrane"/>
    <property type="evidence" value="ECO:0007669"/>
    <property type="project" value="UniProtKB-SubCell"/>
</dbReference>
<dbReference type="Gene3D" id="1.20.1250.20">
    <property type="entry name" value="MFS general substrate transporter like domains"/>
    <property type="match status" value="1"/>
</dbReference>
<gene>
    <name evidence="9" type="ORF">I4J89_20520</name>
</gene>
<dbReference type="CDD" id="cd17321">
    <property type="entry name" value="MFS_MMR_MDR_like"/>
    <property type="match status" value="1"/>
</dbReference>
<evidence type="ECO:0000259" key="8">
    <source>
        <dbReference type="PROSITE" id="PS50850"/>
    </source>
</evidence>
<feature type="transmembrane region" description="Helical" evidence="7">
    <location>
        <begin position="54"/>
        <end position="72"/>
    </location>
</feature>
<dbReference type="PANTHER" id="PTHR42718:SF47">
    <property type="entry name" value="METHYL VIOLOGEN RESISTANCE PROTEIN SMVA"/>
    <property type="match status" value="1"/>
</dbReference>
<evidence type="ECO:0000256" key="1">
    <source>
        <dbReference type="ARBA" id="ARBA00004651"/>
    </source>
</evidence>
<feature type="transmembrane region" description="Helical" evidence="7">
    <location>
        <begin position="278"/>
        <end position="299"/>
    </location>
</feature>
<feature type="transmembrane region" description="Helical" evidence="7">
    <location>
        <begin position="199"/>
        <end position="220"/>
    </location>
</feature>
<evidence type="ECO:0000256" key="3">
    <source>
        <dbReference type="ARBA" id="ARBA00022475"/>
    </source>
</evidence>
<evidence type="ECO:0000256" key="7">
    <source>
        <dbReference type="SAM" id="Phobius"/>
    </source>
</evidence>
<feature type="transmembrane region" description="Helical" evidence="7">
    <location>
        <begin position="306"/>
        <end position="327"/>
    </location>
</feature>
<feature type="transmembrane region" description="Helical" evidence="7">
    <location>
        <begin position="241"/>
        <end position="266"/>
    </location>
</feature>
<dbReference type="AlphaFoldDB" id="A0A931FXR4"/>
<keyword evidence="4 7" id="KW-0812">Transmembrane</keyword>
<protein>
    <submittedName>
        <fullName evidence="9">MFS transporter</fullName>
    </submittedName>
</protein>
<evidence type="ECO:0000256" key="2">
    <source>
        <dbReference type="ARBA" id="ARBA00022448"/>
    </source>
</evidence>
<feature type="domain" description="Major facilitator superfamily (MFS) profile" evidence="8">
    <location>
        <begin position="1"/>
        <end position="482"/>
    </location>
</feature>
<dbReference type="InterPro" id="IPR020846">
    <property type="entry name" value="MFS_dom"/>
</dbReference>
<sequence>MDSHVLNLATPAIVADLHPSGAQLLWIVDGYVFLVAGALLAMGALGDRVGRRRILLVGATVFSAAALAAAFARSPGELIAARLLMGLAGASLMPSTLALIRTMFADRRQRAVAIGVWTASFSLGGLIGPVAGGALLTHFWWGSVFLPAVPATILLLTLGPRLLPEFRPDPAARFDTLGAAQSLIALLAMVYAVKRAAEGGGTIEVGAAFLGGAVTAIAFVRRQRRTSQPMINPAPFRATGVRIALAANTLTFFTLYATQVAVAQYLQWSLGLTALQAGLWTLPSVLAYLAASALGPFAVRRFSSATVIVAGLSVIAAGCGLFALVALSGPASPTDLALIVAGGSLFSIGLGPVYAVSTEMIVSSGREQQAGSAAAVAETGAELGGALGIALLGSLGVAVYRHVMSDVAGLPPDAVAEASRTAGDATALAATLPGAQGVELLLHARTAFETAFATIGATATVIMAAMAALTWFGMMVRGQEVR</sequence>
<keyword evidence="10" id="KW-1185">Reference proteome</keyword>
<dbReference type="EMBL" id="JADQTO010000009">
    <property type="protein sequence ID" value="MBG0563833.1"/>
    <property type="molecule type" value="Genomic_DNA"/>
</dbReference>
<dbReference type="SUPFAM" id="SSF103473">
    <property type="entry name" value="MFS general substrate transporter"/>
    <property type="match status" value="1"/>
</dbReference>
<keyword evidence="3" id="KW-1003">Cell membrane</keyword>
<keyword evidence="5 7" id="KW-1133">Transmembrane helix</keyword>
<evidence type="ECO:0000256" key="6">
    <source>
        <dbReference type="ARBA" id="ARBA00023136"/>
    </source>
</evidence>
<reference evidence="9" key="1">
    <citation type="submission" date="2020-11" db="EMBL/GenBank/DDBJ databases">
        <title>Isolation and identification of active actinomycetes.</title>
        <authorList>
            <person name="Sun X."/>
        </authorList>
    </citation>
    <scope>NUCLEOTIDE SEQUENCE</scope>
    <source>
        <strain evidence="9">NEAU-A11</strain>
    </source>
</reference>
<keyword evidence="2" id="KW-0813">Transport</keyword>
<evidence type="ECO:0000256" key="5">
    <source>
        <dbReference type="ARBA" id="ARBA00022989"/>
    </source>
</evidence>